<dbReference type="InterPro" id="IPR036396">
    <property type="entry name" value="Cyt_P450_sf"/>
</dbReference>
<evidence type="ECO:0000256" key="2">
    <source>
        <dbReference type="ARBA" id="ARBA00022723"/>
    </source>
</evidence>
<keyword evidence="4" id="KW-0408">Iron</keyword>
<dbReference type="PANTHER" id="PTHR24296">
    <property type="entry name" value="CYTOCHROME P450"/>
    <property type="match status" value="1"/>
</dbReference>
<protein>
    <recommendedName>
        <fullName evidence="5">Reverse transcriptase zinc-binding domain-containing protein</fullName>
    </recommendedName>
</protein>
<dbReference type="GO" id="GO:0016705">
    <property type="term" value="F:oxidoreductase activity, acting on paired donors, with incorporation or reduction of molecular oxygen"/>
    <property type="evidence" value="ECO:0007669"/>
    <property type="project" value="InterPro"/>
</dbReference>
<proteinExistence type="inferred from homology"/>
<dbReference type="GO" id="GO:0020037">
    <property type="term" value="F:heme binding"/>
    <property type="evidence" value="ECO:0007669"/>
    <property type="project" value="InterPro"/>
</dbReference>
<accession>A0A7J7M1T9</accession>
<reference evidence="6 7" key="1">
    <citation type="journal article" date="2020" name="IScience">
        <title>Genome Sequencing of the Endangered Kingdonia uniflora (Circaeasteraceae, Ranunculales) Reveals Potential Mechanisms of Evolutionary Specialization.</title>
        <authorList>
            <person name="Sun Y."/>
            <person name="Deng T."/>
            <person name="Zhang A."/>
            <person name="Moore M.J."/>
            <person name="Landis J.B."/>
            <person name="Lin N."/>
            <person name="Zhang H."/>
            <person name="Zhang X."/>
            <person name="Huang J."/>
            <person name="Zhang X."/>
            <person name="Sun H."/>
            <person name="Wang H."/>
        </authorList>
    </citation>
    <scope>NUCLEOTIDE SEQUENCE [LARGE SCALE GENOMIC DNA]</scope>
    <source>
        <strain evidence="6">TB1705</strain>
        <tissue evidence="6">Leaf</tissue>
    </source>
</reference>
<keyword evidence="3" id="KW-0560">Oxidoreductase</keyword>
<evidence type="ECO:0000256" key="1">
    <source>
        <dbReference type="ARBA" id="ARBA00010617"/>
    </source>
</evidence>
<evidence type="ECO:0000256" key="3">
    <source>
        <dbReference type="ARBA" id="ARBA00023002"/>
    </source>
</evidence>
<comment type="similarity">
    <text evidence="1">Belongs to the cytochrome P450 family.</text>
</comment>
<dbReference type="OrthoDB" id="1470350at2759"/>
<dbReference type="GO" id="GO:0004497">
    <property type="term" value="F:monooxygenase activity"/>
    <property type="evidence" value="ECO:0007669"/>
    <property type="project" value="InterPro"/>
</dbReference>
<dbReference type="Pfam" id="PF13966">
    <property type="entry name" value="zf-RVT"/>
    <property type="match status" value="1"/>
</dbReference>
<evidence type="ECO:0000256" key="4">
    <source>
        <dbReference type="ARBA" id="ARBA00023004"/>
    </source>
</evidence>
<dbReference type="InterPro" id="IPR026960">
    <property type="entry name" value="RVT-Znf"/>
</dbReference>
<evidence type="ECO:0000313" key="6">
    <source>
        <dbReference type="EMBL" id="KAF6148764.1"/>
    </source>
</evidence>
<keyword evidence="7" id="KW-1185">Reference proteome</keyword>
<dbReference type="EMBL" id="JACGCM010001830">
    <property type="protein sequence ID" value="KAF6148764.1"/>
    <property type="molecule type" value="Genomic_DNA"/>
</dbReference>
<evidence type="ECO:0000313" key="7">
    <source>
        <dbReference type="Proteomes" id="UP000541444"/>
    </source>
</evidence>
<organism evidence="6 7">
    <name type="scientific">Kingdonia uniflora</name>
    <dbReference type="NCBI Taxonomy" id="39325"/>
    <lineage>
        <taxon>Eukaryota</taxon>
        <taxon>Viridiplantae</taxon>
        <taxon>Streptophyta</taxon>
        <taxon>Embryophyta</taxon>
        <taxon>Tracheophyta</taxon>
        <taxon>Spermatophyta</taxon>
        <taxon>Magnoliopsida</taxon>
        <taxon>Ranunculales</taxon>
        <taxon>Circaeasteraceae</taxon>
        <taxon>Kingdonia</taxon>
    </lineage>
</organism>
<dbReference type="SUPFAM" id="SSF48264">
    <property type="entry name" value="Cytochrome P450"/>
    <property type="match status" value="1"/>
</dbReference>
<keyword evidence="2" id="KW-0479">Metal-binding</keyword>
<dbReference type="Gene3D" id="1.10.630.10">
    <property type="entry name" value="Cytochrome P450"/>
    <property type="match status" value="1"/>
</dbReference>
<name>A0A7J7M1T9_9MAGN</name>
<evidence type="ECO:0000259" key="5">
    <source>
        <dbReference type="Pfam" id="PF13966"/>
    </source>
</evidence>
<sequence>MDDALNDPQPTYQPVLDNFNWKRIQNLKIPFCIQFFLWKALHNGIPTKQNLWHGDDNWNTICPRCGEEDQTTTHALFFYNNVREFWALSNHNSDLRNWAYSDSMENVMTIFTFQKRNDLDTTILWRMIDAIMFVIWIDRNELVFNKVKPNPPKAIKIAMSFFLHPLTSPLPFIDPPTWPFRRFMRGGFEYVKTTDLEEAVALAVIRGMKAALQVGLERGAASDCNRLELHYRRQPLGVGTCVAPFPLLLHVARDSSVVDLQDVLLRMTHDTGFAMIFGRNPNYLSPSFSEDEFAEAIDVAAEMILFRHLVPSTWWKLLRLVNIRQERKYSKAWVTIDENVKKLIALKKEGILKGVVANDLFDLLKFILGVIYDLTLVVAALVVNNHSMESPLKSLVI</sequence>
<dbReference type="Proteomes" id="UP000541444">
    <property type="component" value="Unassembled WGS sequence"/>
</dbReference>
<feature type="domain" description="Reverse transcriptase zinc-binding" evidence="5">
    <location>
        <begin position="18"/>
        <end position="86"/>
    </location>
</feature>
<dbReference type="GO" id="GO:0005506">
    <property type="term" value="F:iron ion binding"/>
    <property type="evidence" value="ECO:0007669"/>
    <property type="project" value="InterPro"/>
</dbReference>
<gene>
    <name evidence="6" type="ORF">GIB67_019372</name>
</gene>
<dbReference type="AlphaFoldDB" id="A0A7J7M1T9"/>
<comment type="caution">
    <text evidence="6">The sequence shown here is derived from an EMBL/GenBank/DDBJ whole genome shotgun (WGS) entry which is preliminary data.</text>
</comment>